<keyword evidence="4" id="KW-1185">Reference proteome</keyword>
<feature type="signal peptide" evidence="2">
    <location>
        <begin position="1"/>
        <end position="23"/>
    </location>
</feature>
<gene>
    <name evidence="3" type="ORF">A6A05_14205</name>
</gene>
<sequence>MSPARILRLVSAVLVLSPLAAHAQSNSQTIKITSSDCARLVRHNPSADVSYKPGEGVRGKKVAPADLPGSGNDIGKQLLPEVLEIPIQISPMAGKGYATNGLGDSQTTLGMVKYDMNKGTFTLNGQPMGSADQQELANACAKRGVK</sequence>
<dbReference type="RefSeq" id="WP_068502251.1">
    <property type="nucleotide sequence ID" value="NZ_LWQU01000153.1"/>
</dbReference>
<dbReference type="STRING" id="1437059.A6A05_14205"/>
<evidence type="ECO:0000313" key="3">
    <source>
        <dbReference type="EMBL" id="OAN48837.1"/>
    </source>
</evidence>
<evidence type="ECO:0000256" key="1">
    <source>
        <dbReference type="SAM" id="MobiDB-lite"/>
    </source>
</evidence>
<dbReference type="AlphaFoldDB" id="A0A178ML18"/>
<dbReference type="EMBL" id="LWQU01000153">
    <property type="protein sequence ID" value="OAN48837.1"/>
    <property type="molecule type" value="Genomic_DNA"/>
</dbReference>
<name>A0A178ML18_9PROT</name>
<reference evidence="3 4" key="1">
    <citation type="submission" date="2016-04" db="EMBL/GenBank/DDBJ databases">
        <title>Draft genome sequence of freshwater magnetotactic bacteria Magnetospirillum marisnigri SP-1 and Magnetospirillum moscoviense BB-1.</title>
        <authorList>
            <person name="Koziaeva V."/>
            <person name="Dziuba M.V."/>
            <person name="Ivanov T.M."/>
            <person name="Kuznetsov B."/>
            <person name="Grouzdev D.S."/>
        </authorList>
    </citation>
    <scope>NUCLEOTIDE SEQUENCE [LARGE SCALE GENOMIC DNA]</scope>
    <source>
        <strain evidence="3 4">BB-1</strain>
    </source>
</reference>
<accession>A0A178ML18</accession>
<evidence type="ECO:0000256" key="2">
    <source>
        <dbReference type="SAM" id="SignalP"/>
    </source>
</evidence>
<proteinExistence type="predicted"/>
<dbReference type="Proteomes" id="UP000078543">
    <property type="component" value="Unassembled WGS sequence"/>
</dbReference>
<dbReference type="OrthoDB" id="7365624at2"/>
<feature type="chain" id="PRO_5008092033" evidence="2">
    <location>
        <begin position="24"/>
        <end position="146"/>
    </location>
</feature>
<organism evidence="3 4">
    <name type="scientific">Magnetospirillum moscoviense</name>
    <dbReference type="NCBI Taxonomy" id="1437059"/>
    <lineage>
        <taxon>Bacteria</taxon>
        <taxon>Pseudomonadati</taxon>
        <taxon>Pseudomonadota</taxon>
        <taxon>Alphaproteobacteria</taxon>
        <taxon>Rhodospirillales</taxon>
        <taxon>Rhodospirillaceae</taxon>
        <taxon>Magnetospirillum</taxon>
    </lineage>
</organism>
<feature type="region of interest" description="Disordered" evidence="1">
    <location>
        <begin position="46"/>
        <end position="69"/>
    </location>
</feature>
<keyword evidence="2" id="KW-0732">Signal</keyword>
<evidence type="ECO:0000313" key="4">
    <source>
        <dbReference type="Proteomes" id="UP000078543"/>
    </source>
</evidence>
<protein>
    <submittedName>
        <fullName evidence="3">Uncharacterized protein</fullName>
    </submittedName>
</protein>
<comment type="caution">
    <text evidence="3">The sequence shown here is derived from an EMBL/GenBank/DDBJ whole genome shotgun (WGS) entry which is preliminary data.</text>
</comment>